<dbReference type="EMBL" id="CP060010">
    <property type="protein sequence ID" value="QTN36042.1"/>
    <property type="molecule type" value="Genomic_DNA"/>
</dbReference>
<dbReference type="PROSITE" id="PS50943">
    <property type="entry name" value="HTH_CROC1"/>
    <property type="match status" value="1"/>
</dbReference>
<evidence type="ECO:0000313" key="6">
    <source>
        <dbReference type="Proteomes" id="UP000665026"/>
    </source>
</evidence>
<dbReference type="InterPro" id="IPR018653">
    <property type="entry name" value="ScfR_C"/>
</dbReference>
<dbReference type="CDD" id="cd00093">
    <property type="entry name" value="HTH_XRE"/>
    <property type="match status" value="1"/>
</dbReference>
<keyword evidence="2" id="KW-0238">DNA-binding</keyword>
<keyword evidence="3" id="KW-0804">Transcription</keyword>
<dbReference type="AlphaFoldDB" id="A0A975I7I6"/>
<dbReference type="KEGG" id="cact:HZ995_00485"/>
<name>A0A975I7I6_9RHOB</name>
<sequence length="430" mass="47967">MKDRSIGSRVRERRMAMKMRQADLASRVGISASYLNLIEHDKRRIGGKLVVDIANVLGVEATLLSEGAEATLISALREAANVTTEADPELERIDEFAARFPGWANIIRSQHQLGLKLERTVETLSDRLAHDPELAAAMHEVLSMVTAVHATAGILHENRELEPEWRARFHRNLSEDSQRLAESSQLLVNYLDGAKEAETRLASPRDELHSFLGQAAYFFPEIEDGAEVEAVIEKSELLRSKGAKFLAQELLEDYAANARAMPLDEFEAAHRECDGDVAALAERFKVSLGATMRRIAFLPKGVLDQDYGLVKCDMAGTMIYRKEIKGFSLPRYSSACPRWPLFRALQQPGQPLMQVVEFAAREMEQFKCFAVSEPQGRPQFGQNTTFTATMLITPNRERLPPEGQVGAACRICSVEKCNARREPSILVDGI</sequence>
<dbReference type="GO" id="GO:0005829">
    <property type="term" value="C:cytosol"/>
    <property type="evidence" value="ECO:0007669"/>
    <property type="project" value="TreeGrafter"/>
</dbReference>
<dbReference type="GO" id="GO:0003677">
    <property type="term" value="F:DNA binding"/>
    <property type="evidence" value="ECO:0007669"/>
    <property type="project" value="UniProtKB-KW"/>
</dbReference>
<evidence type="ECO:0000259" key="4">
    <source>
        <dbReference type="PROSITE" id="PS50943"/>
    </source>
</evidence>
<dbReference type="Proteomes" id="UP000665026">
    <property type="component" value="Chromosome"/>
</dbReference>
<dbReference type="PANTHER" id="PTHR46797:SF23">
    <property type="entry name" value="HTH-TYPE TRANSCRIPTIONAL REGULATOR SUTR"/>
    <property type="match status" value="1"/>
</dbReference>
<protein>
    <submittedName>
        <fullName evidence="5">DUF2083 domain-containing protein</fullName>
    </submittedName>
</protein>
<evidence type="ECO:0000256" key="1">
    <source>
        <dbReference type="ARBA" id="ARBA00023015"/>
    </source>
</evidence>
<reference evidence="5" key="1">
    <citation type="submission" date="2020-07" db="EMBL/GenBank/DDBJ databases">
        <title>Genome sequences of bacteria associated with the marine, planktonic diatom Thalassiosira profunda strain ECT2AJA-044.</title>
        <authorList>
            <person name="Gargas C.B."/>
            <person name="Roberts W.R."/>
            <person name="Alverson A.J."/>
        </authorList>
    </citation>
    <scope>NUCLEOTIDE SEQUENCE</scope>
    <source>
        <strain evidence="5">ECT2AJA-044</strain>
    </source>
</reference>
<feature type="domain" description="HTH cro/C1-type" evidence="4">
    <location>
        <begin position="10"/>
        <end position="64"/>
    </location>
</feature>
<dbReference type="InterPro" id="IPR010982">
    <property type="entry name" value="Lambda_DNA-bd_dom_sf"/>
</dbReference>
<accession>A0A975I7I6</accession>
<dbReference type="SUPFAM" id="SSF47413">
    <property type="entry name" value="lambda repressor-like DNA-binding domains"/>
    <property type="match status" value="1"/>
</dbReference>
<dbReference type="RefSeq" id="WP_209356746.1">
    <property type="nucleotide sequence ID" value="NZ_CP060010.1"/>
</dbReference>
<dbReference type="PANTHER" id="PTHR46797">
    <property type="entry name" value="HTH-TYPE TRANSCRIPTIONAL REGULATOR"/>
    <property type="match status" value="1"/>
</dbReference>
<dbReference type="InterPro" id="IPR001387">
    <property type="entry name" value="Cro/C1-type_HTH"/>
</dbReference>
<dbReference type="Pfam" id="PF01381">
    <property type="entry name" value="HTH_3"/>
    <property type="match status" value="1"/>
</dbReference>
<dbReference type="Gene3D" id="1.10.260.40">
    <property type="entry name" value="lambda repressor-like DNA-binding domains"/>
    <property type="match status" value="1"/>
</dbReference>
<dbReference type="Pfam" id="PF09856">
    <property type="entry name" value="ScfRs"/>
    <property type="match status" value="1"/>
</dbReference>
<evidence type="ECO:0000313" key="5">
    <source>
        <dbReference type="EMBL" id="QTN36042.1"/>
    </source>
</evidence>
<dbReference type="SMART" id="SM00530">
    <property type="entry name" value="HTH_XRE"/>
    <property type="match status" value="1"/>
</dbReference>
<evidence type="ECO:0000256" key="3">
    <source>
        <dbReference type="ARBA" id="ARBA00023163"/>
    </source>
</evidence>
<organism evidence="5 6">
    <name type="scientific">Cognatishimia activa</name>
    <dbReference type="NCBI Taxonomy" id="1715691"/>
    <lineage>
        <taxon>Bacteria</taxon>
        <taxon>Pseudomonadati</taxon>
        <taxon>Pseudomonadota</taxon>
        <taxon>Alphaproteobacteria</taxon>
        <taxon>Rhodobacterales</taxon>
        <taxon>Paracoccaceae</taxon>
        <taxon>Cognatishimia</taxon>
    </lineage>
</organism>
<keyword evidence="1" id="KW-0805">Transcription regulation</keyword>
<evidence type="ECO:0000256" key="2">
    <source>
        <dbReference type="ARBA" id="ARBA00023125"/>
    </source>
</evidence>
<proteinExistence type="predicted"/>
<dbReference type="GO" id="GO:0003700">
    <property type="term" value="F:DNA-binding transcription factor activity"/>
    <property type="evidence" value="ECO:0007669"/>
    <property type="project" value="TreeGrafter"/>
</dbReference>
<gene>
    <name evidence="5" type="ORF">HZ995_00485</name>
</gene>
<dbReference type="InterPro" id="IPR050807">
    <property type="entry name" value="TransReg_Diox_bact_type"/>
</dbReference>